<evidence type="ECO:0000313" key="11">
    <source>
        <dbReference type="EMBL" id="QCE07727.1"/>
    </source>
</evidence>
<dbReference type="InterPro" id="IPR020966">
    <property type="entry name" value="ALMT"/>
</dbReference>
<dbReference type="GO" id="GO:0015743">
    <property type="term" value="P:malate transport"/>
    <property type="evidence" value="ECO:0007669"/>
    <property type="project" value="InterPro"/>
</dbReference>
<comment type="subcellular location">
    <subcellularLocation>
        <location evidence="1">Membrane</location>
        <topology evidence="1">Multi-pass membrane protein</topology>
    </subcellularLocation>
</comment>
<keyword evidence="6" id="KW-0406">Ion transport</keyword>
<comment type="similarity">
    <text evidence="2">Belongs to the aromatic acid exporter (TC 2.A.85) family.</text>
</comment>
<keyword evidence="4 10" id="KW-0812">Transmembrane</keyword>
<keyword evidence="12" id="KW-1185">Reference proteome</keyword>
<feature type="region of interest" description="Disordered" evidence="9">
    <location>
        <begin position="476"/>
        <end position="501"/>
    </location>
</feature>
<feature type="transmembrane region" description="Helical" evidence="10">
    <location>
        <begin position="93"/>
        <end position="111"/>
    </location>
</feature>
<evidence type="ECO:0000256" key="8">
    <source>
        <dbReference type="ARBA" id="ARBA00023303"/>
    </source>
</evidence>
<organism evidence="11 12">
    <name type="scientific">Vigna unguiculata</name>
    <name type="common">Cowpea</name>
    <dbReference type="NCBI Taxonomy" id="3917"/>
    <lineage>
        <taxon>Eukaryota</taxon>
        <taxon>Viridiplantae</taxon>
        <taxon>Streptophyta</taxon>
        <taxon>Embryophyta</taxon>
        <taxon>Tracheophyta</taxon>
        <taxon>Spermatophyta</taxon>
        <taxon>Magnoliopsida</taxon>
        <taxon>eudicotyledons</taxon>
        <taxon>Gunneridae</taxon>
        <taxon>Pentapetalae</taxon>
        <taxon>rosids</taxon>
        <taxon>fabids</taxon>
        <taxon>Fabales</taxon>
        <taxon>Fabaceae</taxon>
        <taxon>Papilionoideae</taxon>
        <taxon>50 kb inversion clade</taxon>
        <taxon>NPAAA clade</taxon>
        <taxon>indigoferoid/millettioid clade</taxon>
        <taxon>Phaseoleae</taxon>
        <taxon>Vigna</taxon>
    </lineage>
</organism>
<dbReference type="Proteomes" id="UP000501690">
    <property type="component" value="Linkage Group LG9"/>
</dbReference>
<keyword evidence="5 10" id="KW-1133">Transmembrane helix</keyword>
<evidence type="ECO:0000256" key="1">
    <source>
        <dbReference type="ARBA" id="ARBA00004141"/>
    </source>
</evidence>
<feature type="transmembrane region" description="Helical" evidence="10">
    <location>
        <begin position="173"/>
        <end position="192"/>
    </location>
</feature>
<dbReference type="GO" id="GO:0034220">
    <property type="term" value="P:monoatomic ion transmembrane transport"/>
    <property type="evidence" value="ECO:0007669"/>
    <property type="project" value="UniProtKB-KW"/>
</dbReference>
<evidence type="ECO:0000256" key="4">
    <source>
        <dbReference type="ARBA" id="ARBA00022692"/>
    </source>
</evidence>
<dbReference type="Pfam" id="PF11744">
    <property type="entry name" value="ALMT"/>
    <property type="match status" value="2"/>
</dbReference>
<dbReference type="AlphaFoldDB" id="A0A4D6N6W9"/>
<reference evidence="11 12" key="1">
    <citation type="submission" date="2019-04" db="EMBL/GenBank/DDBJ databases">
        <title>An improved genome assembly and genetic linkage map for asparagus bean, Vigna unguiculata ssp. sesquipedialis.</title>
        <authorList>
            <person name="Xia Q."/>
            <person name="Zhang R."/>
            <person name="Dong Y."/>
        </authorList>
    </citation>
    <scope>NUCLEOTIDE SEQUENCE [LARGE SCALE GENOMIC DNA]</scope>
    <source>
        <tissue evidence="11">Leaf</tissue>
    </source>
</reference>
<evidence type="ECO:0000313" key="12">
    <source>
        <dbReference type="Proteomes" id="UP000501690"/>
    </source>
</evidence>
<keyword evidence="3" id="KW-0813">Transport</keyword>
<gene>
    <name evidence="11" type="ORF">DEO72_LG9g2747</name>
</gene>
<feature type="transmembrane region" description="Helical" evidence="10">
    <location>
        <begin position="62"/>
        <end position="81"/>
    </location>
</feature>
<evidence type="ECO:0000256" key="3">
    <source>
        <dbReference type="ARBA" id="ARBA00022448"/>
    </source>
</evidence>
<evidence type="ECO:0000256" key="9">
    <source>
        <dbReference type="SAM" id="MobiDB-lite"/>
    </source>
</evidence>
<accession>A0A4D6N6W9</accession>
<evidence type="ECO:0000256" key="7">
    <source>
        <dbReference type="ARBA" id="ARBA00023136"/>
    </source>
</evidence>
<keyword evidence="8" id="KW-0407">Ion channel</keyword>
<dbReference type="EMBL" id="CP039353">
    <property type="protein sequence ID" value="QCE07727.1"/>
    <property type="molecule type" value="Genomic_DNA"/>
</dbReference>
<name>A0A4D6N6W9_VIGUN</name>
<dbReference type="GO" id="GO:0016020">
    <property type="term" value="C:membrane"/>
    <property type="evidence" value="ECO:0007669"/>
    <property type="project" value="UniProtKB-SubCell"/>
</dbReference>
<feature type="transmembrane region" description="Helical" evidence="10">
    <location>
        <begin position="141"/>
        <end position="161"/>
    </location>
</feature>
<evidence type="ECO:0000256" key="2">
    <source>
        <dbReference type="ARBA" id="ARBA00007079"/>
    </source>
</evidence>
<protein>
    <submittedName>
        <fullName evidence="11">Aluminum-activated malate transporter</fullName>
    </submittedName>
</protein>
<proteinExistence type="inferred from homology"/>
<evidence type="ECO:0000256" key="5">
    <source>
        <dbReference type="ARBA" id="ARBA00022989"/>
    </source>
</evidence>
<evidence type="ECO:0000256" key="10">
    <source>
        <dbReference type="SAM" id="Phobius"/>
    </source>
</evidence>
<keyword evidence="7 10" id="KW-0472">Membrane</keyword>
<feature type="transmembrane region" description="Helical" evidence="10">
    <location>
        <begin position="204"/>
        <end position="224"/>
    </location>
</feature>
<evidence type="ECO:0000256" key="6">
    <source>
        <dbReference type="ARBA" id="ARBA00023065"/>
    </source>
</evidence>
<sequence length="501" mass="55528">MACGKEVAKEVEWRIKVEEEEEDTLKRRVVGCMWAATAGVALKVWRFVKKAWELGVNDPRKFIHCLKVGIALSLVSLFYYWKPLYDGVGGNAMWAVMTVVVVFEYTAGATISKTVNRMCGTSLAGFLGIGVHWVASRAGEQFEPIIIGISLFLLASAATFSRFIPTIKARFDYGAMIFILTFCLVSISGYRVDELLAMAQYRMFTIIIGSILCIIVSVTIRPIWAGFELFVLVTGNLDKLANSLQCCVAQYFDGSETSDEESDNKVSEKELLGYKCVLSSKATEEAMANLARWEPGHGRFNFRHPWRQYVKIGASMRSCASCLDALIGCINSDNKASDEMKNNMRSISMKVGANSASVIRELATTMRNMTKSSKLDILVTEMNCAAQELRSLLSSYPNLVNASSHNAKCSAQTETTTSSDIPQAAKIEIPLMQIIQVITVASLLIEIVARVEGIVETVEELSDLANFRPEMCVKSKQHSPDNKISPDQQINEETERTLQMV</sequence>
<dbReference type="PANTHER" id="PTHR31086">
    <property type="entry name" value="ALUMINUM-ACTIVATED MALATE TRANSPORTER 10"/>
    <property type="match status" value="1"/>
</dbReference>